<reference evidence="1 2" key="1">
    <citation type="submission" date="2020-03" db="EMBL/GenBank/DDBJ databases">
        <title>Genomic Encyclopedia of Type Strains, Phase IV (KMG-IV): sequencing the most valuable type-strain genomes for metagenomic binning, comparative biology and taxonomic classification.</title>
        <authorList>
            <person name="Goeker M."/>
        </authorList>
    </citation>
    <scope>NUCLEOTIDE SEQUENCE [LARGE SCALE GENOMIC DNA]</scope>
    <source>
        <strain evidence="1 2">DSM 24233</strain>
    </source>
</reference>
<gene>
    <name evidence="1" type="ORF">GGQ74_002651</name>
</gene>
<dbReference type="AlphaFoldDB" id="A0A846QP64"/>
<name>A0A846QP64_9BACT</name>
<dbReference type="RefSeq" id="WP_167942051.1">
    <property type="nucleotide sequence ID" value="NZ_JAATJA010000003.1"/>
</dbReference>
<dbReference type="Proteomes" id="UP000580856">
    <property type="component" value="Unassembled WGS sequence"/>
</dbReference>
<organism evidence="1 2">
    <name type="scientific">Desulfobaculum xiamenense</name>
    <dbReference type="NCBI Taxonomy" id="995050"/>
    <lineage>
        <taxon>Bacteria</taxon>
        <taxon>Pseudomonadati</taxon>
        <taxon>Thermodesulfobacteriota</taxon>
        <taxon>Desulfovibrionia</taxon>
        <taxon>Desulfovibrionales</taxon>
        <taxon>Desulfovibrionaceae</taxon>
        <taxon>Desulfobaculum</taxon>
    </lineage>
</organism>
<evidence type="ECO:0000313" key="2">
    <source>
        <dbReference type="Proteomes" id="UP000580856"/>
    </source>
</evidence>
<dbReference type="EMBL" id="JAATJA010000003">
    <property type="protein sequence ID" value="NJB68957.1"/>
    <property type="molecule type" value="Genomic_DNA"/>
</dbReference>
<keyword evidence="2" id="KW-1185">Reference proteome</keyword>
<evidence type="ECO:0000313" key="1">
    <source>
        <dbReference type="EMBL" id="NJB68957.1"/>
    </source>
</evidence>
<comment type="caution">
    <text evidence="1">The sequence shown here is derived from an EMBL/GenBank/DDBJ whole genome shotgun (WGS) entry which is preliminary data.</text>
</comment>
<protein>
    <submittedName>
        <fullName evidence="1">Uncharacterized protein</fullName>
    </submittedName>
</protein>
<sequence>MKYIIFEDFSGRPCPFIFPDKIRHEEMREQLPYSVVISAGYVDMIGGRLVCHGVAKELGTQAGPDDATMIAANFEPAEG</sequence>
<accession>A0A846QP64</accession>
<proteinExistence type="predicted"/>